<evidence type="ECO:0000256" key="1">
    <source>
        <dbReference type="ARBA" id="ARBA00023224"/>
    </source>
</evidence>
<dbReference type="InterPro" id="IPR004090">
    <property type="entry name" value="Chemotax_Me-accpt_rcpt"/>
</dbReference>
<evidence type="ECO:0000313" key="9">
    <source>
        <dbReference type="Proteomes" id="UP001410394"/>
    </source>
</evidence>
<feature type="transmembrane region" description="Helical" evidence="5">
    <location>
        <begin position="12"/>
        <end position="33"/>
    </location>
</feature>
<evidence type="ECO:0000313" key="8">
    <source>
        <dbReference type="EMBL" id="MEN3070739.1"/>
    </source>
</evidence>
<dbReference type="Proteomes" id="UP001410394">
    <property type="component" value="Unassembled WGS sequence"/>
</dbReference>
<gene>
    <name evidence="8" type="ORF">ABDB84_19805</name>
</gene>
<feature type="domain" description="HAMP" evidence="7">
    <location>
        <begin position="92"/>
        <end position="144"/>
    </location>
</feature>
<keyword evidence="5" id="KW-1133">Transmembrane helix</keyword>
<dbReference type="SUPFAM" id="SSF58104">
    <property type="entry name" value="Methyl-accepting chemotaxis protein (MCP) signaling domain"/>
    <property type="match status" value="1"/>
</dbReference>
<accession>A0ABU9Z4A8</accession>
<dbReference type="RefSeq" id="WP_345921517.1">
    <property type="nucleotide sequence ID" value="NZ_JBDIVE010000019.1"/>
</dbReference>
<dbReference type="PANTHER" id="PTHR32089">
    <property type="entry name" value="METHYL-ACCEPTING CHEMOTAXIS PROTEIN MCPB"/>
    <property type="match status" value="1"/>
</dbReference>
<evidence type="ECO:0000256" key="5">
    <source>
        <dbReference type="SAM" id="Phobius"/>
    </source>
</evidence>
<reference evidence="8 9" key="1">
    <citation type="journal article" date="2018" name="Int. J. Syst. Evol. Microbiol.">
        <title>Uliginosibacterium sediminicola sp. nov., isolated from freshwater sediment.</title>
        <authorList>
            <person name="Hwang W.M."/>
            <person name="Kim S.M."/>
            <person name="Kang K."/>
            <person name="Ahn T.Y."/>
        </authorList>
    </citation>
    <scope>NUCLEOTIDE SEQUENCE [LARGE SCALE GENOMIC DNA]</scope>
    <source>
        <strain evidence="8 9">M1-21</strain>
    </source>
</reference>
<keyword evidence="5" id="KW-0812">Transmembrane</keyword>
<comment type="similarity">
    <text evidence="2">Belongs to the methyl-accepting chemotaxis (MCP) protein family.</text>
</comment>
<dbReference type="InterPro" id="IPR004089">
    <property type="entry name" value="MCPsignal_dom"/>
</dbReference>
<dbReference type="EMBL" id="JBDIVE010000019">
    <property type="protein sequence ID" value="MEN3070739.1"/>
    <property type="molecule type" value="Genomic_DNA"/>
</dbReference>
<keyword evidence="5" id="KW-0472">Membrane</keyword>
<evidence type="ECO:0000259" key="7">
    <source>
        <dbReference type="PROSITE" id="PS50885"/>
    </source>
</evidence>
<dbReference type="PROSITE" id="PS51257">
    <property type="entry name" value="PROKAR_LIPOPROTEIN"/>
    <property type="match status" value="1"/>
</dbReference>
<dbReference type="Pfam" id="PF00015">
    <property type="entry name" value="MCPsignal"/>
    <property type="match status" value="1"/>
</dbReference>
<dbReference type="PRINTS" id="PR00260">
    <property type="entry name" value="CHEMTRNSDUCR"/>
</dbReference>
<evidence type="ECO:0000259" key="6">
    <source>
        <dbReference type="PROSITE" id="PS50111"/>
    </source>
</evidence>
<dbReference type="InterPro" id="IPR003660">
    <property type="entry name" value="HAMP_dom"/>
</dbReference>
<dbReference type="Gene3D" id="1.10.287.950">
    <property type="entry name" value="Methyl-accepting chemotaxis protein"/>
    <property type="match status" value="1"/>
</dbReference>
<evidence type="ECO:0000256" key="2">
    <source>
        <dbReference type="ARBA" id="ARBA00029447"/>
    </source>
</evidence>
<sequence>MLKNPLASMRNQLLLVCGSGTSCVLIAAGVGLLTQSRAVDELSAELQKQQAVVHPAMQSIIDSAQTALWLSLALMAVVCVGALGSFLWLLQKHLVQRTAKLSDDLKRLASGDFRQAVNLEHSEELRRVAESAETIRQGLGALIAQVRESAVTLQQGVDNVADDAARVSDASLEQSQATSKTSMSMQDLTQSMQNITRNADSANRLSHDSLQQSRNVRTKLDEVKRVIDEAAQVIQRVASASQDSLHNMQRISSMTQQVREIADQTNLLALNAAIEAARAGEAGRGFAVVADEVRKLAEKSGQSAAQIDAITASLNGQAADLERSAAHGLAAIDNSRSGMDETQTALAAANEAVAKATNELDAIADSVREQNQSNAEIARNVERIASMVENNNNAVSSMTSSAEKLNALAGKMNKVVSTFKL</sequence>
<dbReference type="PANTHER" id="PTHR32089:SF112">
    <property type="entry name" value="LYSOZYME-LIKE PROTEIN-RELATED"/>
    <property type="match status" value="1"/>
</dbReference>
<keyword evidence="1 3" id="KW-0807">Transducer</keyword>
<protein>
    <submittedName>
        <fullName evidence="8">Methyl-accepting chemotaxis protein</fullName>
    </submittedName>
</protein>
<proteinExistence type="inferred from homology"/>
<dbReference type="PROSITE" id="PS50885">
    <property type="entry name" value="HAMP"/>
    <property type="match status" value="1"/>
</dbReference>
<comment type="caution">
    <text evidence="8">The sequence shown here is derived from an EMBL/GenBank/DDBJ whole genome shotgun (WGS) entry which is preliminary data.</text>
</comment>
<feature type="domain" description="Methyl-accepting transducer" evidence="6">
    <location>
        <begin position="149"/>
        <end position="385"/>
    </location>
</feature>
<organism evidence="8 9">
    <name type="scientific">Uliginosibacterium sediminicola</name>
    <dbReference type="NCBI Taxonomy" id="2024550"/>
    <lineage>
        <taxon>Bacteria</taxon>
        <taxon>Pseudomonadati</taxon>
        <taxon>Pseudomonadota</taxon>
        <taxon>Betaproteobacteria</taxon>
        <taxon>Rhodocyclales</taxon>
        <taxon>Zoogloeaceae</taxon>
        <taxon>Uliginosibacterium</taxon>
    </lineage>
</organism>
<dbReference type="PROSITE" id="PS50111">
    <property type="entry name" value="CHEMOTAXIS_TRANSDUC_2"/>
    <property type="match status" value="1"/>
</dbReference>
<feature type="transmembrane region" description="Helical" evidence="5">
    <location>
        <begin position="67"/>
        <end position="90"/>
    </location>
</feature>
<keyword evidence="9" id="KW-1185">Reference proteome</keyword>
<evidence type="ECO:0000256" key="3">
    <source>
        <dbReference type="PROSITE-ProRule" id="PRU00284"/>
    </source>
</evidence>
<evidence type="ECO:0000256" key="4">
    <source>
        <dbReference type="SAM" id="Coils"/>
    </source>
</evidence>
<feature type="coiled-coil region" evidence="4">
    <location>
        <begin position="339"/>
        <end position="366"/>
    </location>
</feature>
<keyword evidence="4" id="KW-0175">Coiled coil</keyword>
<dbReference type="SMART" id="SM00283">
    <property type="entry name" value="MA"/>
    <property type="match status" value="1"/>
</dbReference>
<name>A0ABU9Z4A8_9RHOO</name>